<dbReference type="Proteomes" id="UP000546642">
    <property type="component" value="Unassembled WGS sequence"/>
</dbReference>
<dbReference type="InterPro" id="IPR041916">
    <property type="entry name" value="Anti_sigma_zinc_sf"/>
</dbReference>
<keyword evidence="3" id="KW-0472">Membrane</keyword>
<sequence>MTWHLTSRQLADYAAGRADDASAMSAEAHLMHCATCRNDLPTDEQWLEASWAQLRDIVDRPRRSLLERALEACGLNESTARLLVATPALYRAWLIAMVAVLGTALVAAHTVPHGSLMFYFLAPVLPLVGVALAYGRGVDPAHEFTSVTPMGGQRLLFLRAMAVLIPAFTLCTVAALLLPGTAGPDWAPIAWLLPALTLVAASLTLSRWVNLTLASALLAGGWLASLTLTTAAQHLRPEQLFAPHAQALWAAAFLLMAGSFAVLRMRHGWSE</sequence>
<evidence type="ECO:0000256" key="3">
    <source>
        <dbReference type="SAM" id="Phobius"/>
    </source>
</evidence>
<feature type="transmembrane region" description="Helical" evidence="3">
    <location>
        <begin position="216"/>
        <end position="235"/>
    </location>
</feature>
<evidence type="ECO:0000313" key="5">
    <source>
        <dbReference type="EMBL" id="MBB6171245.1"/>
    </source>
</evidence>
<comment type="caution">
    <text evidence="5">The sequence shown here is derived from an EMBL/GenBank/DDBJ whole genome shotgun (WGS) entry which is preliminary data.</text>
</comment>
<keyword evidence="3" id="KW-0812">Transmembrane</keyword>
<evidence type="ECO:0000256" key="2">
    <source>
        <dbReference type="ARBA" id="ARBA00023163"/>
    </source>
</evidence>
<feature type="domain" description="Putative zinc-finger" evidence="4">
    <location>
        <begin position="8"/>
        <end position="37"/>
    </location>
</feature>
<keyword evidence="6" id="KW-1185">Reference proteome</keyword>
<keyword evidence="3" id="KW-1133">Transmembrane helix</keyword>
<dbReference type="EMBL" id="JACHDS010000001">
    <property type="protein sequence ID" value="MBB6171245.1"/>
    <property type="molecule type" value="Genomic_DNA"/>
</dbReference>
<protein>
    <recommendedName>
        <fullName evidence="4">Putative zinc-finger domain-containing protein</fullName>
    </recommendedName>
</protein>
<name>A0A7X0D4L9_9ACTN</name>
<feature type="transmembrane region" description="Helical" evidence="3">
    <location>
        <begin position="116"/>
        <end position="135"/>
    </location>
</feature>
<evidence type="ECO:0000313" key="6">
    <source>
        <dbReference type="Proteomes" id="UP000546642"/>
    </source>
</evidence>
<dbReference type="InterPro" id="IPR027383">
    <property type="entry name" value="Znf_put"/>
</dbReference>
<dbReference type="AlphaFoldDB" id="A0A7X0D4L9"/>
<feature type="transmembrane region" description="Helical" evidence="3">
    <location>
        <begin position="88"/>
        <end position="110"/>
    </location>
</feature>
<keyword evidence="1" id="KW-0805">Transcription regulation</keyword>
<gene>
    <name evidence="5" type="ORF">HNR23_001305</name>
</gene>
<reference evidence="5 6" key="1">
    <citation type="submission" date="2020-08" db="EMBL/GenBank/DDBJ databases">
        <title>Sequencing the genomes of 1000 actinobacteria strains.</title>
        <authorList>
            <person name="Klenk H.-P."/>
        </authorList>
    </citation>
    <scope>NUCLEOTIDE SEQUENCE [LARGE SCALE GENOMIC DNA]</scope>
    <source>
        <strain evidence="5 6">DSM 46659</strain>
    </source>
</reference>
<evidence type="ECO:0000259" key="4">
    <source>
        <dbReference type="Pfam" id="PF13490"/>
    </source>
</evidence>
<evidence type="ECO:0000256" key="1">
    <source>
        <dbReference type="ARBA" id="ARBA00023015"/>
    </source>
</evidence>
<dbReference type="RefSeq" id="WP_184074510.1">
    <property type="nucleotide sequence ID" value="NZ_JACHDS010000001.1"/>
</dbReference>
<dbReference type="Pfam" id="PF13490">
    <property type="entry name" value="zf-HC2"/>
    <property type="match status" value="1"/>
</dbReference>
<feature type="transmembrane region" description="Helical" evidence="3">
    <location>
        <begin position="189"/>
        <end position="209"/>
    </location>
</feature>
<keyword evidence="2" id="KW-0804">Transcription</keyword>
<organism evidence="5 6">
    <name type="scientific">Nocardiopsis mwathae</name>
    <dbReference type="NCBI Taxonomy" id="1472723"/>
    <lineage>
        <taxon>Bacteria</taxon>
        <taxon>Bacillati</taxon>
        <taxon>Actinomycetota</taxon>
        <taxon>Actinomycetes</taxon>
        <taxon>Streptosporangiales</taxon>
        <taxon>Nocardiopsidaceae</taxon>
        <taxon>Nocardiopsis</taxon>
    </lineage>
</organism>
<proteinExistence type="predicted"/>
<feature type="transmembrane region" description="Helical" evidence="3">
    <location>
        <begin position="156"/>
        <end position="177"/>
    </location>
</feature>
<feature type="transmembrane region" description="Helical" evidence="3">
    <location>
        <begin position="247"/>
        <end position="265"/>
    </location>
</feature>
<dbReference type="Gene3D" id="1.10.10.1320">
    <property type="entry name" value="Anti-sigma factor, zinc-finger domain"/>
    <property type="match status" value="1"/>
</dbReference>
<accession>A0A7X0D4L9</accession>